<protein>
    <recommendedName>
        <fullName evidence="3">CASP-like protein</fullName>
    </recommendedName>
</protein>
<evidence type="ECO:0000313" key="1">
    <source>
        <dbReference type="EMBL" id="GJN37477.1"/>
    </source>
</evidence>
<reference evidence="1" key="2">
    <citation type="submission" date="2021-12" db="EMBL/GenBank/DDBJ databases">
        <title>Resequencing data analysis of finger millet.</title>
        <authorList>
            <person name="Hatakeyama M."/>
            <person name="Aluri S."/>
            <person name="Balachadran M.T."/>
            <person name="Sivarajan S.R."/>
            <person name="Poveda L."/>
            <person name="Shimizu-Inatsugi R."/>
            <person name="Schlapbach R."/>
            <person name="Sreeman S.M."/>
            <person name="Shimizu K.K."/>
        </authorList>
    </citation>
    <scope>NUCLEOTIDE SEQUENCE</scope>
</reference>
<sequence>MFRGRFIALNWSAKALTDVRELRSSFKTSMRAVGLVSTMVFLASDAASVFLAAMMTWAPLRAKTLEVSRPMPLAPPGRCQGYIQ</sequence>
<comment type="caution">
    <text evidence="1">The sequence shown here is derived from an EMBL/GenBank/DDBJ whole genome shotgun (WGS) entry which is preliminary data.</text>
</comment>
<gene>
    <name evidence="1" type="primary">gb26436</name>
    <name evidence="1" type="ORF">PR202_gb26436</name>
</gene>
<dbReference type="Proteomes" id="UP001054889">
    <property type="component" value="Unassembled WGS sequence"/>
</dbReference>
<dbReference type="AlphaFoldDB" id="A0AAV5FRV9"/>
<accession>A0AAV5FRV9</accession>
<proteinExistence type="predicted"/>
<reference evidence="1" key="1">
    <citation type="journal article" date="2018" name="DNA Res.">
        <title>Multiple hybrid de novo genome assembly of finger millet, an orphan allotetraploid crop.</title>
        <authorList>
            <person name="Hatakeyama M."/>
            <person name="Aluri S."/>
            <person name="Balachadran M.T."/>
            <person name="Sivarajan S.R."/>
            <person name="Patrignani A."/>
            <person name="Gruter S."/>
            <person name="Poveda L."/>
            <person name="Shimizu-Inatsugi R."/>
            <person name="Baeten J."/>
            <person name="Francoijs K.J."/>
            <person name="Nataraja K.N."/>
            <person name="Reddy Y.A.N."/>
            <person name="Phadnis S."/>
            <person name="Ravikumar R.L."/>
            <person name="Schlapbach R."/>
            <person name="Sreeman S.M."/>
            <person name="Shimizu K.K."/>
        </authorList>
    </citation>
    <scope>NUCLEOTIDE SEQUENCE</scope>
</reference>
<name>A0AAV5FRV9_ELECO</name>
<organism evidence="1 2">
    <name type="scientific">Eleusine coracana subsp. coracana</name>
    <dbReference type="NCBI Taxonomy" id="191504"/>
    <lineage>
        <taxon>Eukaryota</taxon>
        <taxon>Viridiplantae</taxon>
        <taxon>Streptophyta</taxon>
        <taxon>Embryophyta</taxon>
        <taxon>Tracheophyta</taxon>
        <taxon>Spermatophyta</taxon>
        <taxon>Magnoliopsida</taxon>
        <taxon>Liliopsida</taxon>
        <taxon>Poales</taxon>
        <taxon>Poaceae</taxon>
        <taxon>PACMAD clade</taxon>
        <taxon>Chloridoideae</taxon>
        <taxon>Cynodonteae</taxon>
        <taxon>Eleusininae</taxon>
        <taxon>Eleusine</taxon>
    </lineage>
</organism>
<keyword evidence="2" id="KW-1185">Reference proteome</keyword>
<evidence type="ECO:0008006" key="3">
    <source>
        <dbReference type="Google" id="ProtNLM"/>
    </source>
</evidence>
<dbReference type="EMBL" id="BQKI01000095">
    <property type="protein sequence ID" value="GJN37477.1"/>
    <property type="molecule type" value="Genomic_DNA"/>
</dbReference>
<evidence type="ECO:0000313" key="2">
    <source>
        <dbReference type="Proteomes" id="UP001054889"/>
    </source>
</evidence>